<organism evidence="6 7">
    <name type="scientific">Pseudothioclava arenosa</name>
    <dbReference type="NCBI Taxonomy" id="1795308"/>
    <lineage>
        <taxon>Bacteria</taxon>
        <taxon>Pseudomonadati</taxon>
        <taxon>Pseudomonadota</taxon>
        <taxon>Alphaproteobacteria</taxon>
        <taxon>Rhodobacterales</taxon>
        <taxon>Paracoccaceae</taxon>
        <taxon>Pseudothioclava</taxon>
    </lineage>
</organism>
<dbReference type="GO" id="GO:0000976">
    <property type="term" value="F:transcription cis-regulatory region binding"/>
    <property type="evidence" value="ECO:0007669"/>
    <property type="project" value="TreeGrafter"/>
</dbReference>
<dbReference type="SUPFAM" id="SSF46785">
    <property type="entry name" value="Winged helix' DNA-binding domain"/>
    <property type="match status" value="1"/>
</dbReference>
<dbReference type="OrthoDB" id="9803735at2"/>
<protein>
    <submittedName>
        <fullName evidence="6">LysR family transcriptional regulator</fullName>
    </submittedName>
</protein>
<evidence type="ECO:0000256" key="2">
    <source>
        <dbReference type="ARBA" id="ARBA00023015"/>
    </source>
</evidence>
<dbReference type="Proteomes" id="UP000243507">
    <property type="component" value="Unassembled WGS sequence"/>
</dbReference>
<dbReference type="AlphaFoldDB" id="A0A2A4CMW6"/>
<evidence type="ECO:0000256" key="3">
    <source>
        <dbReference type="ARBA" id="ARBA00023125"/>
    </source>
</evidence>
<dbReference type="FunFam" id="1.10.10.10:FF:000001">
    <property type="entry name" value="LysR family transcriptional regulator"/>
    <property type="match status" value="1"/>
</dbReference>
<feature type="domain" description="HTH lysR-type" evidence="5">
    <location>
        <begin position="1"/>
        <end position="58"/>
    </location>
</feature>
<dbReference type="Pfam" id="PF00126">
    <property type="entry name" value="HTH_1"/>
    <property type="match status" value="1"/>
</dbReference>
<evidence type="ECO:0000313" key="7">
    <source>
        <dbReference type="Proteomes" id="UP000243507"/>
    </source>
</evidence>
<dbReference type="PROSITE" id="PS50931">
    <property type="entry name" value="HTH_LYSR"/>
    <property type="match status" value="1"/>
</dbReference>
<dbReference type="RefSeq" id="WP_096434126.1">
    <property type="nucleotide sequence ID" value="NZ_NTJD01000009.1"/>
</dbReference>
<dbReference type="PANTHER" id="PTHR30126">
    <property type="entry name" value="HTH-TYPE TRANSCRIPTIONAL REGULATOR"/>
    <property type="match status" value="1"/>
</dbReference>
<dbReference type="PRINTS" id="PR00039">
    <property type="entry name" value="HTHLYSR"/>
</dbReference>
<dbReference type="GO" id="GO:0003700">
    <property type="term" value="F:DNA-binding transcription factor activity"/>
    <property type="evidence" value="ECO:0007669"/>
    <property type="project" value="InterPro"/>
</dbReference>
<keyword evidence="4" id="KW-0804">Transcription</keyword>
<dbReference type="InterPro" id="IPR000847">
    <property type="entry name" value="LysR_HTH_N"/>
</dbReference>
<keyword evidence="2" id="KW-0805">Transcription regulation</keyword>
<evidence type="ECO:0000256" key="4">
    <source>
        <dbReference type="ARBA" id="ARBA00023163"/>
    </source>
</evidence>
<evidence type="ECO:0000259" key="5">
    <source>
        <dbReference type="PROSITE" id="PS50931"/>
    </source>
</evidence>
<evidence type="ECO:0000313" key="6">
    <source>
        <dbReference type="EMBL" id="PCD75807.1"/>
    </source>
</evidence>
<dbReference type="InterPro" id="IPR036388">
    <property type="entry name" value="WH-like_DNA-bd_sf"/>
</dbReference>
<comment type="similarity">
    <text evidence="1">Belongs to the LysR transcriptional regulatory family.</text>
</comment>
<dbReference type="InterPro" id="IPR036390">
    <property type="entry name" value="WH_DNA-bd_sf"/>
</dbReference>
<dbReference type="SUPFAM" id="SSF53850">
    <property type="entry name" value="Periplasmic binding protein-like II"/>
    <property type="match status" value="1"/>
</dbReference>
<proteinExistence type="inferred from homology"/>
<dbReference type="Gene3D" id="3.40.190.290">
    <property type="match status" value="1"/>
</dbReference>
<accession>A0A2A4CMW6</accession>
<dbReference type="PANTHER" id="PTHR30126:SF39">
    <property type="entry name" value="HTH-TYPE TRANSCRIPTIONAL REGULATOR CYSL"/>
    <property type="match status" value="1"/>
</dbReference>
<dbReference type="InterPro" id="IPR005119">
    <property type="entry name" value="LysR_subst-bd"/>
</dbReference>
<dbReference type="Pfam" id="PF03466">
    <property type="entry name" value="LysR_substrate"/>
    <property type="match status" value="1"/>
</dbReference>
<name>A0A2A4CMW6_9RHOB</name>
<keyword evidence="7" id="KW-1185">Reference proteome</keyword>
<dbReference type="Gene3D" id="1.10.10.10">
    <property type="entry name" value="Winged helix-like DNA-binding domain superfamily/Winged helix DNA-binding domain"/>
    <property type="match status" value="1"/>
</dbReference>
<gene>
    <name evidence="6" type="ORF">CLN94_11655</name>
</gene>
<evidence type="ECO:0000256" key="1">
    <source>
        <dbReference type="ARBA" id="ARBA00009437"/>
    </source>
</evidence>
<sequence length="304" mass="32312">MTLDQLRIFLAVAERRHVTRAAQALGLTQSAVSAAIAALEAQHGVRLFDRVGRGIELSEEGRSFVPAARAVLAQAETARLLLQDLAQQTRGSLRIFASQSVASYWLPARLVALRERHPGIEVTLNVGNSRQAAAAVQEGAADLGFVEGELPPSALRQQVVARDELVLIMGTSHPLAKHPGFGASEYRALRWVMREPGSGTRSVFEAHLAGLGLRPADLEVVLELPSNEAVIAAVAGSGAAAMISGRAVGPGRVPGLAVRAVDWGPRPSRPFAVLSHPERHRTRAVAAMLAIMDEMRDPARAGEA</sequence>
<dbReference type="EMBL" id="NTJD01000009">
    <property type="protein sequence ID" value="PCD75807.1"/>
    <property type="molecule type" value="Genomic_DNA"/>
</dbReference>
<reference evidence="6 7" key="1">
    <citation type="submission" date="2017-09" db="EMBL/GenBank/DDBJ databases">
        <title>A multilocus sequence analysis scheme for characterization of bacteria in the genus Thioclava.</title>
        <authorList>
            <person name="Liu Y."/>
            <person name="Shao Z."/>
        </authorList>
    </citation>
    <scope>NUCLEOTIDE SEQUENCE [LARGE SCALE GENOMIC DNA]</scope>
    <source>
        <strain evidence="6 7">CAU 1312</strain>
    </source>
</reference>
<comment type="caution">
    <text evidence="6">The sequence shown here is derived from an EMBL/GenBank/DDBJ whole genome shotgun (WGS) entry which is preliminary data.</text>
</comment>
<keyword evidence="3" id="KW-0238">DNA-binding</keyword>